<feature type="transmembrane region" description="Helical" evidence="7">
    <location>
        <begin position="452"/>
        <end position="473"/>
    </location>
</feature>
<feature type="transmembrane region" description="Helical" evidence="7">
    <location>
        <begin position="485"/>
        <end position="508"/>
    </location>
</feature>
<evidence type="ECO:0000256" key="6">
    <source>
        <dbReference type="SAM" id="MobiDB-lite"/>
    </source>
</evidence>
<reference evidence="10" key="1">
    <citation type="journal article" date="2015" name="Proc. Natl. Acad. Sci. U.S.A.">
        <title>Genome sequence of the Asian Tiger mosquito, Aedes albopictus, reveals insights into its biology, genetics, and evolution.</title>
        <authorList>
            <person name="Chen X.G."/>
            <person name="Jiang X."/>
            <person name="Gu J."/>
            <person name="Xu M."/>
            <person name="Wu Y."/>
            <person name="Deng Y."/>
            <person name="Zhang C."/>
            <person name="Bonizzoni M."/>
            <person name="Dermauw W."/>
            <person name="Vontas J."/>
            <person name="Armbruster P."/>
            <person name="Huang X."/>
            <person name="Yang Y."/>
            <person name="Zhang H."/>
            <person name="He W."/>
            <person name="Peng H."/>
            <person name="Liu Y."/>
            <person name="Wu K."/>
            <person name="Chen J."/>
            <person name="Lirakis M."/>
            <person name="Topalis P."/>
            <person name="Van Leeuwen T."/>
            <person name="Hall A.B."/>
            <person name="Jiang X."/>
            <person name="Thorpe C."/>
            <person name="Mueller R.L."/>
            <person name="Sun C."/>
            <person name="Waterhouse R.M."/>
            <person name="Yan G."/>
            <person name="Tu Z.J."/>
            <person name="Fang X."/>
            <person name="James A.A."/>
        </authorList>
    </citation>
    <scope>NUCLEOTIDE SEQUENCE [LARGE SCALE GENOMIC DNA]</scope>
    <source>
        <strain evidence="10">Foshan</strain>
    </source>
</reference>
<evidence type="ECO:0000256" key="4">
    <source>
        <dbReference type="ARBA" id="ARBA00022989"/>
    </source>
</evidence>
<keyword evidence="4 7" id="KW-1133">Transmembrane helix</keyword>
<dbReference type="SUPFAM" id="SSF103473">
    <property type="entry name" value="MFS general substrate transporter"/>
    <property type="match status" value="1"/>
</dbReference>
<feature type="transmembrane region" description="Helical" evidence="7">
    <location>
        <begin position="186"/>
        <end position="208"/>
    </location>
</feature>
<dbReference type="Pfam" id="PF07690">
    <property type="entry name" value="MFS_1"/>
    <property type="match status" value="2"/>
</dbReference>
<proteinExistence type="predicted"/>
<dbReference type="PROSITE" id="PS50850">
    <property type="entry name" value="MFS"/>
    <property type="match status" value="1"/>
</dbReference>
<feature type="region of interest" description="Disordered" evidence="6">
    <location>
        <begin position="545"/>
        <end position="590"/>
    </location>
</feature>
<keyword evidence="5 7" id="KW-0472">Membrane</keyword>
<protein>
    <recommendedName>
        <fullName evidence="8">Major facilitator superfamily (MFS) profile domain-containing protein</fullName>
    </recommendedName>
</protein>
<accession>A0ABM1Z5W5</accession>
<dbReference type="Proteomes" id="UP000069940">
    <property type="component" value="Unassembled WGS sequence"/>
</dbReference>
<dbReference type="EnsemblMetazoa" id="AALFPA23_015366.R22338">
    <property type="protein sequence ID" value="AALFPA23_015366.P22338"/>
    <property type="gene ID" value="AALFPA23_015366"/>
</dbReference>
<dbReference type="PANTHER" id="PTHR23510">
    <property type="entry name" value="INNER MEMBRANE TRANSPORT PROTEIN YAJR"/>
    <property type="match status" value="1"/>
</dbReference>
<dbReference type="InterPro" id="IPR011701">
    <property type="entry name" value="MFS"/>
</dbReference>
<feature type="transmembrane region" description="Helical" evidence="7">
    <location>
        <begin position="58"/>
        <end position="80"/>
    </location>
</feature>
<dbReference type="InterPro" id="IPR020846">
    <property type="entry name" value="MFS_dom"/>
</dbReference>
<name>A0ABM1Z5W5_AEDAL</name>
<reference evidence="9" key="2">
    <citation type="submission" date="2025-05" db="UniProtKB">
        <authorList>
            <consortium name="EnsemblMetazoa"/>
        </authorList>
    </citation>
    <scope>IDENTIFICATION</scope>
    <source>
        <strain evidence="9">Foshan</strain>
    </source>
</reference>
<evidence type="ECO:0000259" key="8">
    <source>
        <dbReference type="PROSITE" id="PS50850"/>
    </source>
</evidence>
<keyword evidence="2" id="KW-0813">Transport</keyword>
<evidence type="ECO:0000256" key="1">
    <source>
        <dbReference type="ARBA" id="ARBA00004127"/>
    </source>
</evidence>
<feature type="transmembrane region" description="Helical" evidence="7">
    <location>
        <begin position="281"/>
        <end position="300"/>
    </location>
</feature>
<keyword evidence="10" id="KW-1185">Reference proteome</keyword>
<comment type="subcellular location">
    <subcellularLocation>
        <location evidence="1">Endomembrane system</location>
        <topology evidence="1">Multi-pass membrane protein</topology>
    </subcellularLocation>
</comment>
<dbReference type="GeneID" id="109621446"/>
<organism evidence="9 10">
    <name type="scientific">Aedes albopictus</name>
    <name type="common">Asian tiger mosquito</name>
    <name type="synonym">Stegomyia albopicta</name>
    <dbReference type="NCBI Taxonomy" id="7160"/>
    <lineage>
        <taxon>Eukaryota</taxon>
        <taxon>Metazoa</taxon>
        <taxon>Ecdysozoa</taxon>
        <taxon>Arthropoda</taxon>
        <taxon>Hexapoda</taxon>
        <taxon>Insecta</taxon>
        <taxon>Pterygota</taxon>
        <taxon>Neoptera</taxon>
        <taxon>Endopterygota</taxon>
        <taxon>Diptera</taxon>
        <taxon>Nematocera</taxon>
        <taxon>Culicoidea</taxon>
        <taxon>Culicidae</taxon>
        <taxon>Culicinae</taxon>
        <taxon>Aedini</taxon>
        <taxon>Aedes</taxon>
        <taxon>Stegomyia</taxon>
    </lineage>
</organism>
<dbReference type="CDD" id="cd17326">
    <property type="entry name" value="MFS_MFSD8"/>
    <property type="match status" value="1"/>
</dbReference>
<feature type="transmembrane region" description="Helical" evidence="7">
    <location>
        <begin position="92"/>
        <end position="111"/>
    </location>
</feature>
<dbReference type="PANTHER" id="PTHR23510:SF3">
    <property type="entry name" value="MAJOR FACILITATOR SUPERFAMILY DOMAIN-CONTAINING PROTEIN 8"/>
    <property type="match status" value="1"/>
</dbReference>
<feature type="compositionally biased region" description="Basic and acidic residues" evidence="6">
    <location>
        <begin position="581"/>
        <end position="590"/>
    </location>
</feature>
<dbReference type="InterPro" id="IPR036259">
    <property type="entry name" value="MFS_trans_sf"/>
</dbReference>
<dbReference type="InterPro" id="IPR051068">
    <property type="entry name" value="MFS_Domain-Containing_Protein"/>
</dbReference>
<feature type="transmembrane region" description="Helical" evidence="7">
    <location>
        <begin position="354"/>
        <end position="373"/>
    </location>
</feature>
<evidence type="ECO:0000256" key="5">
    <source>
        <dbReference type="ARBA" id="ARBA00023136"/>
    </source>
</evidence>
<evidence type="ECO:0000256" key="7">
    <source>
        <dbReference type="SAM" id="Phobius"/>
    </source>
</evidence>
<feature type="domain" description="Major facilitator superfamily (MFS) profile" evidence="8">
    <location>
        <begin position="55"/>
        <end position="544"/>
    </location>
</feature>
<feature type="transmembrane region" description="Helical" evidence="7">
    <location>
        <begin position="154"/>
        <end position="174"/>
    </location>
</feature>
<feature type="transmembrane region" description="Helical" evidence="7">
    <location>
        <begin position="320"/>
        <end position="342"/>
    </location>
</feature>
<dbReference type="RefSeq" id="XP_029731749.2">
    <property type="nucleotide sequence ID" value="XM_029875889.2"/>
</dbReference>
<feature type="compositionally biased region" description="Polar residues" evidence="6">
    <location>
        <begin position="545"/>
        <end position="560"/>
    </location>
</feature>
<evidence type="ECO:0000256" key="3">
    <source>
        <dbReference type="ARBA" id="ARBA00022692"/>
    </source>
</evidence>
<feature type="transmembrane region" description="Helical" evidence="7">
    <location>
        <begin position="123"/>
        <end position="142"/>
    </location>
</feature>
<evidence type="ECO:0000313" key="10">
    <source>
        <dbReference type="Proteomes" id="UP000069940"/>
    </source>
</evidence>
<evidence type="ECO:0000256" key="2">
    <source>
        <dbReference type="ARBA" id="ARBA00022448"/>
    </source>
</evidence>
<evidence type="ECO:0000313" key="9">
    <source>
        <dbReference type="EnsemblMetazoa" id="AALFPA23_015366.P22338"/>
    </source>
</evidence>
<keyword evidence="3 7" id="KW-0812">Transmembrane</keyword>
<feature type="transmembrane region" description="Helical" evidence="7">
    <location>
        <begin position="514"/>
        <end position="534"/>
    </location>
</feature>
<sequence>MKLFLIAVVQPSTLSAWPFKIAMDFLKRCFVKRPSPEDLADGLETAQEYTARWNSIRIIYYTMFLMSLGFSIILTGVWPYLDKLDPDAGKEFMGWIVSANPVGQMIFSPLVGWWSNRLGSIRLPLLCSLALFSIASGIYSTLELFTSHHKYWMMYSRFLIGVSSASIAVCRSYLSAATKVRERTGAVSMVSLAQTLGFIVGPALQGVVTPLGDHGVPLFRDKLYLNMYTATGWINVVMGIMNFCLFLPFFFKEKRIAAREAMVQQGKESEKETWKALKPDYISAWSLIFAFFILVFNFVFLETLATPLTMDMFAWTKAEALYYMAWVMAVGAIVASATFLTIGPMCKKFPEHNVLLWGGFFLMVLGRAVYIPMSDSPPKLAIPLNDTALHHAEPYVYASNFTEVYSNLTRVGYDEMSTVPVVESVQNIEVLGCPISQEWCKTTKGMTISQFLIGYAFTAIGYPIGVTLITTIFSKILGPRPQGTWMGIMTGSGCLSRALGPVFLSTIYTKLGLYWTFGSTAVMMAATMLWLWLVRDRLIPPEYENPNSGQELQTVTSKKNPNAVDPSELEKLNGNASQILERPEQLEKPS</sequence>
<dbReference type="Gene3D" id="1.20.1250.20">
    <property type="entry name" value="MFS general substrate transporter like domains"/>
    <property type="match status" value="2"/>
</dbReference>
<feature type="transmembrane region" description="Helical" evidence="7">
    <location>
        <begin position="228"/>
        <end position="251"/>
    </location>
</feature>